<accession>A0ABR8DY29</accession>
<reference evidence="1 2" key="1">
    <citation type="journal article" date="2020" name="ISME J.">
        <title>Comparative genomics reveals insights into cyanobacterial evolution and habitat adaptation.</title>
        <authorList>
            <person name="Chen M.Y."/>
            <person name="Teng W.K."/>
            <person name="Zhao L."/>
            <person name="Hu C.X."/>
            <person name="Zhou Y.K."/>
            <person name="Han B.P."/>
            <person name="Song L.R."/>
            <person name="Shu W.S."/>
        </authorList>
    </citation>
    <scope>NUCLEOTIDE SEQUENCE [LARGE SCALE GENOMIC DNA]</scope>
    <source>
        <strain evidence="1 2">FACHB-838</strain>
    </source>
</reference>
<comment type="caution">
    <text evidence="1">The sequence shown here is derived from an EMBL/GenBank/DDBJ whole genome shotgun (WGS) entry which is preliminary data.</text>
</comment>
<dbReference type="RefSeq" id="WP_190944836.1">
    <property type="nucleotide sequence ID" value="NZ_JACJSI010000153.1"/>
</dbReference>
<dbReference type="EMBL" id="JACJSI010000153">
    <property type="protein sequence ID" value="MBD2534331.1"/>
    <property type="molecule type" value="Genomic_DNA"/>
</dbReference>
<sequence>MIIQPQTGESIEKSIQPSQQEVHKVLQQLREIPCTPKFRLNSEIHDNSQALLAKRAGCVDALLRLVVDITLIIWSPTFKAVFATGLPSRIVDCFIH</sequence>
<protein>
    <submittedName>
        <fullName evidence="1">Uncharacterized protein</fullName>
    </submittedName>
</protein>
<dbReference type="Proteomes" id="UP000623440">
    <property type="component" value="Unassembled WGS sequence"/>
</dbReference>
<keyword evidence="2" id="KW-1185">Reference proteome</keyword>
<name>A0ABR8DY29_9NOSO</name>
<organism evidence="1 2">
    <name type="scientific">Nostoc flagelliforme FACHB-838</name>
    <dbReference type="NCBI Taxonomy" id="2692904"/>
    <lineage>
        <taxon>Bacteria</taxon>
        <taxon>Bacillati</taxon>
        <taxon>Cyanobacteriota</taxon>
        <taxon>Cyanophyceae</taxon>
        <taxon>Nostocales</taxon>
        <taxon>Nostocaceae</taxon>
        <taxon>Nostoc</taxon>
    </lineage>
</organism>
<gene>
    <name evidence="1" type="ORF">H6G97_34365</name>
</gene>
<evidence type="ECO:0000313" key="1">
    <source>
        <dbReference type="EMBL" id="MBD2534331.1"/>
    </source>
</evidence>
<evidence type="ECO:0000313" key="2">
    <source>
        <dbReference type="Proteomes" id="UP000623440"/>
    </source>
</evidence>
<proteinExistence type="predicted"/>